<dbReference type="RefSeq" id="WP_074322241.1">
    <property type="nucleotide sequence ID" value="NZ_KU950310.1"/>
</dbReference>
<dbReference type="EMBL" id="KU950310">
    <property type="protein sequence ID" value="AMW88393.1"/>
    <property type="molecule type" value="Genomic_DNA"/>
</dbReference>
<feature type="transmembrane region" description="Helical" evidence="1">
    <location>
        <begin position="45"/>
        <end position="67"/>
    </location>
</feature>
<geneLocation type="plasmid" evidence="2">
    <name>pMG2_SR198</name>
</geneLocation>
<protein>
    <submittedName>
        <fullName evidence="2">Uncharacterized protein</fullName>
    </submittedName>
</protein>
<name>A0A286K019_PSESF</name>
<keyword evidence="1" id="KW-0472">Membrane</keyword>
<reference evidence="2" key="1">
    <citation type="submission" date="2016-03" db="EMBL/GenBank/DDBJ databases">
        <title>The evolution of Pseudomonas syringe pv. actinidiae in New Zealand.</title>
        <authorList>
            <person name="Butler M.I."/>
            <person name="Taiaroa G."/>
            <person name="Stockwell P."/>
            <person name="Lamont I."/>
            <person name="Poulter R."/>
        </authorList>
    </citation>
    <scope>NUCLEOTIDE SEQUENCE</scope>
    <source>
        <strain evidence="2">SR198</strain>
        <plasmid evidence="2">pMG2_SR198</plasmid>
    </source>
</reference>
<dbReference type="AlphaFoldDB" id="A0A286K019"/>
<keyword evidence="1" id="KW-1133">Transmembrane helix</keyword>
<sequence>MSPFLLNLIRIIRRLSMAVAYVVIFGLILYGMALQLSGRALERELMESSLLCAFVALGIRVLIDIFFGDKLKVKV</sequence>
<organism evidence="2">
    <name type="scientific">Pseudomonas syringae pv. actinidiae</name>
    <dbReference type="NCBI Taxonomy" id="103796"/>
    <lineage>
        <taxon>Bacteria</taxon>
        <taxon>Pseudomonadati</taxon>
        <taxon>Pseudomonadota</taxon>
        <taxon>Gammaproteobacteria</taxon>
        <taxon>Pseudomonadales</taxon>
        <taxon>Pseudomonadaceae</taxon>
        <taxon>Pseudomonas</taxon>
        <taxon>Pseudomonas syringae</taxon>
    </lineage>
</organism>
<keyword evidence="1" id="KW-0812">Transmembrane</keyword>
<accession>A0A286K019</accession>
<keyword evidence="2" id="KW-0614">Plasmid</keyword>
<feature type="transmembrane region" description="Helical" evidence="1">
    <location>
        <begin position="12"/>
        <end position="33"/>
    </location>
</feature>
<proteinExistence type="predicted"/>
<evidence type="ECO:0000256" key="1">
    <source>
        <dbReference type="SAM" id="Phobius"/>
    </source>
</evidence>
<evidence type="ECO:0000313" key="2">
    <source>
        <dbReference type="EMBL" id="AMW88393.1"/>
    </source>
</evidence>